<name>A0ABT3G2A9_9BACT</name>
<dbReference type="EMBL" id="JAPDDR010000004">
    <property type="protein sequence ID" value="MCW1913968.1"/>
    <property type="molecule type" value="Genomic_DNA"/>
</dbReference>
<evidence type="ECO:0000313" key="2">
    <source>
        <dbReference type="Proteomes" id="UP001165653"/>
    </source>
</evidence>
<dbReference type="RefSeq" id="WP_264513470.1">
    <property type="nucleotide sequence ID" value="NZ_JAPDDR010000004.1"/>
</dbReference>
<evidence type="ECO:0008006" key="3">
    <source>
        <dbReference type="Google" id="ProtNLM"/>
    </source>
</evidence>
<dbReference type="PROSITE" id="PS51257">
    <property type="entry name" value="PROKAR_LIPOPROTEIN"/>
    <property type="match status" value="1"/>
</dbReference>
<proteinExistence type="predicted"/>
<protein>
    <recommendedName>
        <fullName evidence="3">DUF2846 domain-containing protein</fullName>
    </recommendedName>
</protein>
<comment type="caution">
    <text evidence="1">The sequence shown here is derived from an EMBL/GenBank/DDBJ whole genome shotgun (WGS) entry which is preliminary data.</text>
</comment>
<evidence type="ECO:0000313" key="1">
    <source>
        <dbReference type="EMBL" id="MCW1913968.1"/>
    </source>
</evidence>
<keyword evidence="2" id="KW-1185">Reference proteome</keyword>
<organism evidence="1 2">
    <name type="scientific">Luteolibacter rhizosphaerae</name>
    <dbReference type="NCBI Taxonomy" id="2989719"/>
    <lineage>
        <taxon>Bacteria</taxon>
        <taxon>Pseudomonadati</taxon>
        <taxon>Verrucomicrobiota</taxon>
        <taxon>Verrucomicrobiia</taxon>
        <taxon>Verrucomicrobiales</taxon>
        <taxon>Verrucomicrobiaceae</taxon>
        <taxon>Luteolibacter</taxon>
    </lineage>
</organism>
<sequence>MRPLGILLAIGLLAGCNRVTTTVHAPPKLPNTMSPGDLITTPGTYHYEDKVATHDLELAMAGTALSWMISRHEPLPHGGSTGGSGGGGMQVPEGSSWFVYLEDPGRYWFSNGKDRLDYNFREDNGTKSGPSIHDGKLIPHSPPVPKEVIQRLPAELQKLLPPVEAPQKQPSI</sequence>
<reference evidence="1" key="1">
    <citation type="submission" date="2022-10" db="EMBL/GenBank/DDBJ databases">
        <title>Luteolibacter sp. GHJ8, whole genome shotgun sequencing project.</title>
        <authorList>
            <person name="Zhao G."/>
            <person name="Shen L."/>
        </authorList>
    </citation>
    <scope>NUCLEOTIDE SEQUENCE</scope>
    <source>
        <strain evidence="1">GHJ8</strain>
    </source>
</reference>
<accession>A0ABT3G2A9</accession>
<dbReference type="Proteomes" id="UP001165653">
    <property type="component" value="Unassembled WGS sequence"/>
</dbReference>
<gene>
    <name evidence="1" type="ORF">OJ996_10300</name>
</gene>